<evidence type="ECO:0000313" key="2">
    <source>
        <dbReference type="EMBL" id="KAG2643380.1"/>
    </source>
</evidence>
<accession>A0A8T0W6Y3</accession>
<keyword evidence="3" id="KW-1185">Reference proteome</keyword>
<feature type="region of interest" description="Disordered" evidence="1">
    <location>
        <begin position="1"/>
        <end position="21"/>
    </location>
</feature>
<gene>
    <name evidence="2" type="ORF">PVAP13_2KG295702</name>
</gene>
<name>A0A8T0W6Y3_PANVG</name>
<sequence>MEKEKYFSLSETRNPSYLPPSTGVGGALYHLPPRGPQHLRDLQRRPCFAPGPRCCLQGARRLHGRNFREELRKLLALAACSLPRLFLQGRHASGAEEVLRLDEQGLPAPLLEGLRPSSNGGCDDSPSRWQRRAPRKVELCKIYQMLI</sequence>
<dbReference type="AlphaFoldDB" id="A0A8T0W6Y3"/>
<dbReference type="Proteomes" id="UP000823388">
    <property type="component" value="Chromosome 2K"/>
</dbReference>
<comment type="caution">
    <text evidence="2">The sequence shown here is derived from an EMBL/GenBank/DDBJ whole genome shotgun (WGS) entry which is preliminary data.</text>
</comment>
<evidence type="ECO:0000256" key="1">
    <source>
        <dbReference type="SAM" id="MobiDB-lite"/>
    </source>
</evidence>
<protein>
    <submittedName>
        <fullName evidence="2">Uncharacterized protein</fullName>
    </submittedName>
</protein>
<organism evidence="2 3">
    <name type="scientific">Panicum virgatum</name>
    <name type="common">Blackwell switchgrass</name>
    <dbReference type="NCBI Taxonomy" id="38727"/>
    <lineage>
        <taxon>Eukaryota</taxon>
        <taxon>Viridiplantae</taxon>
        <taxon>Streptophyta</taxon>
        <taxon>Embryophyta</taxon>
        <taxon>Tracheophyta</taxon>
        <taxon>Spermatophyta</taxon>
        <taxon>Magnoliopsida</taxon>
        <taxon>Liliopsida</taxon>
        <taxon>Poales</taxon>
        <taxon>Poaceae</taxon>
        <taxon>PACMAD clade</taxon>
        <taxon>Panicoideae</taxon>
        <taxon>Panicodae</taxon>
        <taxon>Paniceae</taxon>
        <taxon>Panicinae</taxon>
        <taxon>Panicum</taxon>
        <taxon>Panicum sect. Hiantes</taxon>
    </lineage>
</organism>
<evidence type="ECO:0000313" key="3">
    <source>
        <dbReference type="Proteomes" id="UP000823388"/>
    </source>
</evidence>
<dbReference type="EMBL" id="CM029039">
    <property type="protein sequence ID" value="KAG2643380.1"/>
    <property type="molecule type" value="Genomic_DNA"/>
</dbReference>
<reference evidence="2" key="1">
    <citation type="submission" date="2020-05" db="EMBL/GenBank/DDBJ databases">
        <title>WGS assembly of Panicum virgatum.</title>
        <authorList>
            <person name="Lovell J.T."/>
            <person name="Jenkins J."/>
            <person name="Shu S."/>
            <person name="Juenger T.E."/>
            <person name="Schmutz J."/>
        </authorList>
    </citation>
    <scope>NUCLEOTIDE SEQUENCE</scope>
    <source>
        <strain evidence="2">AP13</strain>
    </source>
</reference>
<proteinExistence type="predicted"/>